<keyword evidence="3" id="KW-1185">Reference proteome</keyword>
<keyword evidence="1" id="KW-0732">Signal</keyword>
<comment type="caution">
    <text evidence="2">The sequence shown here is derived from an EMBL/GenBank/DDBJ whole genome shotgun (WGS) entry which is preliminary data.</text>
</comment>
<sequence>MATWWATQFILNIRVLAREAQGYFIMFKKPKATRLRRTVEISTTGCLVHLEGRFKLPFLLVQLKPARTCSLEFGSTCVSISKSLCTSDDVVLSKSCLLRTLQ</sequence>
<protein>
    <recommendedName>
        <fullName evidence="4">Secreted protein</fullName>
    </recommendedName>
</protein>
<dbReference type="AlphaFoldDB" id="A0AAV7PPW4"/>
<evidence type="ECO:0000256" key="1">
    <source>
        <dbReference type="SAM" id="SignalP"/>
    </source>
</evidence>
<evidence type="ECO:0000313" key="3">
    <source>
        <dbReference type="Proteomes" id="UP001066276"/>
    </source>
</evidence>
<organism evidence="2 3">
    <name type="scientific">Pleurodeles waltl</name>
    <name type="common">Iberian ribbed newt</name>
    <dbReference type="NCBI Taxonomy" id="8319"/>
    <lineage>
        <taxon>Eukaryota</taxon>
        <taxon>Metazoa</taxon>
        <taxon>Chordata</taxon>
        <taxon>Craniata</taxon>
        <taxon>Vertebrata</taxon>
        <taxon>Euteleostomi</taxon>
        <taxon>Amphibia</taxon>
        <taxon>Batrachia</taxon>
        <taxon>Caudata</taxon>
        <taxon>Salamandroidea</taxon>
        <taxon>Salamandridae</taxon>
        <taxon>Pleurodelinae</taxon>
        <taxon>Pleurodeles</taxon>
    </lineage>
</organism>
<reference evidence="2" key="1">
    <citation type="journal article" date="2022" name="bioRxiv">
        <title>Sequencing and chromosome-scale assembly of the giantPleurodeles waltlgenome.</title>
        <authorList>
            <person name="Brown T."/>
            <person name="Elewa A."/>
            <person name="Iarovenko S."/>
            <person name="Subramanian E."/>
            <person name="Araus A.J."/>
            <person name="Petzold A."/>
            <person name="Susuki M."/>
            <person name="Suzuki K.-i.T."/>
            <person name="Hayashi T."/>
            <person name="Toyoda A."/>
            <person name="Oliveira C."/>
            <person name="Osipova E."/>
            <person name="Leigh N.D."/>
            <person name="Simon A."/>
            <person name="Yun M.H."/>
        </authorList>
    </citation>
    <scope>NUCLEOTIDE SEQUENCE</scope>
    <source>
        <strain evidence="2">20211129_DDA</strain>
        <tissue evidence="2">Liver</tissue>
    </source>
</reference>
<feature type="signal peptide" evidence="1">
    <location>
        <begin position="1"/>
        <end position="22"/>
    </location>
</feature>
<feature type="chain" id="PRO_5044023607" description="Secreted protein" evidence="1">
    <location>
        <begin position="23"/>
        <end position="102"/>
    </location>
</feature>
<dbReference type="Proteomes" id="UP001066276">
    <property type="component" value="Chromosome 7"/>
</dbReference>
<accession>A0AAV7PPW4</accession>
<evidence type="ECO:0000313" key="2">
    <source>
        <dbReference type="EMBL" id="KAJ1130125.1"/>
    </source>
</evidence>
<name>A0AAV7PPW4_PLEWA</name>
<proteinExistence type="predicted"/>
<dbReference type="EMBL" id="JANPWB010000011">
    <property type="protein sequence ID" value="KAJ1130125.1"/>
    <property type="molecule type" value="Genomic_DNA"/>
</dbReference>
<gene>
    <name evidence="2" type="ORF">NDU88_008481</name>
</gene>
<evidence type="ECO:0008006" key="4">
    <source>
        <dbReference type="Google" id="ProtNLM"/>
    </source>
</evidence>